<accession>A0A7U4LG77</accession>
<dbReference type="OrthoDB" id="9810918at2"/>
<reference evidence="1 2" key="1">
    <citation type="journal article" date="2015" name="Int. J. Syst. Evol. Microbiol.">
        <title>Sphingomonas hengshuiensis sp. nov., isolated from lake wetland.</title>
        <authorList>
            <person name="Wei S."/>
            <person name="Wang T."/>
            <person name="Liu H."/>
            <person name="Zhang C."/>
            <person name="Guo J."/>
            <person name="Wang Q."/>
            <person name="Liang K."/>
            <person name="Zhang Z."/>
        </authorList>
    </citation>
    <scope>NUCLEOTIDE SEQUENCE [LARGE SCALE GENOMIC DNA]</scope>
    <source>
        <strain evidence="1 2">WHSC-8</strain>
    </source>
</reference>
<name>A0A7U4LG77_9SPHN</name>
<dbReference type="KEGG" id="sphi:TS85_18020"/>
<proteinExistence type="predicted"/>
<evidence type="ECO:0000313" key="1">
    <source>
        <dbReference type="EMBL" id="AJP73284.1"/>
    </source>
</evidence>
<gene>
    <name evidence="1" type="ORF">TS85_18020</name>
</gene>
<dbReference type="RefSeq" id="WP_044334071.1">
    <property type="nucleotide sequence ID" value="NZ_CP010836.1"/>
</dbReference>
<reference evidence="1 2" key="2">
    <citation type="submission" date="2015-02" db="EMBL/GenBank/DDBJ databases">
        <title>The complete genome of Sphingomonas hengshuiensis sp. WHSC-8 isolated from soil of Hengshui Lake.</title>
        <authorList>
            <person name="Wei S."/>
            <person name="Guo J."/>
            <person name="Su C."/>
            <person name="Wu R."/>
            <person name="Zhang Z."/>
            <person name="Liang K."/>
            <person name="Li H."/>
            <person name="Wang T."/>
            <person name="Liu H."/>
            <person name="Zhang C."/>
            <person name="Li Z."/>
            <person name="Wang Q."/>
            <person name="Meng J."/>
        </authorList>
    </citation>
    <scope>NUCLEOTIDE SEQUENCE [LARGE SCALE GENOMIC DNA]</scope>
    <source>
        <strain evidence="1 2">WHSC-8</strain>
    </source>
</reference>
<keyword evidence="2" id="KW-1185">Reference proteome</keyword>
<dbReference type="AlphaFoldDB" id="A0A7U4LG77"/>
<sequence>MAAALRLCIPAPPLVLPGEDYGLALGNARGVGCVEAEDGVPLIVAPTEGELRIDTDILPHFRQGKMADGIVAGSTSIIREITA</sequence>
<organism evidence="1 2">
    <name type="scientific">Sphingomonas hengshuiensis</name>
    <dbReference type="NCBI Taxonomy" id="1609977"/>
    <lineage>
        <taxon>Bacteria</taxon>
        <taxon>Pseudomonadati</taxon>
        <taxon>Pseudomonadota</taxon>
        <taxon>Alphaproteobacteria</taxon>
        <taxon>Sphingomonadales</taxon>
        <taxon>Sphingomonadaceae</taxon>
        <taxon>Sphingomonas</taxon>
    </lineage>
</organism>
<dbReference type="EMBL" id="CP010836">
    <property type="protein sequence ID" value="AJP73284.1"/>
    <property type="molecule type" value="Genomic_DNA"/>
</dbReference>
<protein>
    <submittedName>
        <fullName evidence="1">Uncharacterized protein</fullName>
    </submittedName>
</protein>
<evidence type="ECO:0000313" key="2">
    <source>
        <dbReference type="Proteomes" id="UP000032300"/>
    </source>
</evidence>
<dbReference type="Proteomes" id="UP000032300">
    <property type="component" value="Chromosome"/>
</dbReference>